<dbReference type="GO" id="GO:0016740">
    <property type="term" value="F:transferase activity"/>
    <property type="evidence" value="ECO:0007669"/>
    <property type="project" value="UniProtKB-KW"/>
</dbReference>
<evidence type="ECO:0000256" key="5">
    <source>
        <dbReference type="ARBA" id="ARBA00022786"/>
    </source>
</evidence>
<dbReference type="InterPro" id="IPR008598">
    <property type="entry name" value="Di19_Zn-bd"/>
</dbReference>
<comment type="pathway">
    <text evidence="1">Protein modification; protein ubiquitination.</text>
</comment>
<keyword evidence="4 7" id="KW-0863">Zinc-finger</keyword>
<dbReference type="SUPFAM" id="SSF57850">
    <property type="entry name" value="RING/U-box"/>
    <property type="match status" value="1"/>
</dbReference>
<dbReference type="Pfam" id="PF18574">
    <property type="entry name" value="zf_C2HC_14"/>
    <property type="match status" value="1"/>
</dbReference>
<dbReference type="PANTHER" id="PTHR46016">
    <property type="entry name" value="ZINC FINGER, RING/FYVE/PHD-TYPE"/>
    <property type="match status" value="1"/>
</dbReference>
<dbReference type="PROSITE" id="PS51803">
    <property type="entry name" value="ZF_C2HC_RNF"/>
    <property type="match status" value="1"/>
</dbReference>
<dbReference type="Pfam" id="PF00097">
    <property type="entry name" value="zf-C3HC4"/>
    <property type="match status" value="1"/>
</dbReference>
<dbReference type="Proteomes" id="UP001634394">
    <property type="component" value="Unassembled WGS sequence"/>
</dbReference>
<keyword evidence="2" id="KW-0808">Transferase</keyword>
<dbReference type="Gene3D" id="3.30.40.10">
    <property type="entry name" value="Zinc/RING finger domain, C3HC4 (zinc finger)"/>
    <property type="match status" value="1"/>
</dbReference>
<evidence type="ECO:0000256" key="2">
    <source>
        <dbReference type="ARBA" id="ARBA00022679"/>
    </source>
</evidence>
<dbReference type="InterPro" id="IPR051438">
    <property type="entry name" value="RNF_E3_ubiq-protein_ligase"/>
</dbReference>
<dbReference type="EMBL" id="JBJQND010000012">
    <property type="protein sequence ID" value="KAL3860707.1"/>
    <property type="molecule type" value="Genomic_DNA"/>
</dbReference>
<reference evidence="10 11" key="1">
    <citation type="submission" date="2024-11" db="EMBL/GenBank/DDBJ databases">
        <title>Chromosome-level genome assembly of the freshwater bivalve Anodonta woodiana.</title>
        <authorList>
            <person name="Chen X."/>
        </authorList>
    </citation>
    <scope>NUCLEOTIDE SEQUENCE [LARGE SCALE GENOMIC DNA]</scope>
    <source>
        <strain evidence="10">MN2024</strain>
        <tissue evidence="10">Gills</tissue>
    </source>
</reference>
<feature type="domain" description="C2HC RNF-type" evidence="9">
    <location>
        <begin position="79"/>
        <end position="98"/>
    </location>
</feature>
<protein>
    <recommendedName>
        <fullName evidence="12">Zinc finger protein 313</fullName>
    </recommendedName>
</protein>
<accession>A0ABD3VJI0</accession>
<evidence type="ECO:0000313" key="11">
    <source>
        <dbReference type="Proteomes" id="UP001634394"/>
    </source>
</evidence>
<dbReference type="Pfam" id="PF05605">
    <property type="entry name" value="zf-Di19"/>
    <property type="match status" value="1"/>
</dbReference>
<dbReference type="InterPro" id="IPR034734">
    <property type="entry name" value="ZF_C2HC_RNF"/>
</dbReference>
<evidence type="ECO:0000256" key="1">
    <source>
        <dbReference type="ARBA" id="ARBA00004906"/>
    </source>
</evidence>
<comment type="caution">
    <text evidence="10">The sequence shown here is derived from an EMBL/GenBank/DDBJ whole genome shotgun (WGS) entry which is preliminary data.</text>
</comment>
<sequence>MANCAELSSEYTCPICLDILKKPVIISCGNDHVYCEACLEEYAEVSDPRCAECREEFNPREITPAKELWIKMKETTTVCSWCEQEMVISKLRSHLANCSKADRSIPKFKPIGETSQCIPANLPNRSTFTCPYCMLKNLDIHGLRNHCNQEHATNTAAVVCPVCSSMPWGDGNLKSANFNNHLNTRHRFEYDTYVDYQQDDDEMLQAAIRASLDQC</sequence>
<dbReference type="InterPro" id="IPR001841">
    <property type="entry name" value="Znf_RING"/>
</dbReference>
<dbReference type="PANTHER" id="PTHR46016:SF1">
    <property type="entry name" value="RING-TYPE DOMAIN-CONTAINING PROTEIN"/>
    <property type="match status" value="1"/>
</dbReference>
<name>A0ABD3VJI0_SINWO</name>
<dbReference type="GO" id="GO:0008270">
    <property type="term" value="F:zinc ion binding"/>
    <property type="evidence" value="ECO:0007669"/>
    <property type="project" value="UniProtKB-KW"/>
</dbReference>
<gene>
    <name evidence="10" type="ORF">ACJMK2_010793</name>
</gene>
<evidence type="ECO:0000259" key="9">
    <source>
        <dbReference type="PROSITE" id="PS51803"/>
    </source>
</evidence>
<keyword evidence="5" id="KW-0833">Ubl conjugation pathway</keyword>
<dbReference type="AlphaFoldDB" id="A0ABD3VJI0"/>
<keyword evidence="3" id="KW-0479">Metal-binding</keyword>
<dbReference type="SMART" id="SM00184">
    <property type="entry name" value="RING"/>
    <property type="match status" value="1"/>
</dbReference>
<dbReference type="InterPro" id="IPR018957">
    <property type="entry name" value="Znf_C3HC4_RING-type"/>
</dbReference>
<evidence type="ECO:0000313" key="10">
    <source>
        <dbReference type="EMBL" id="KAL3860707.1"/>
    </source>
</evidence>
<evidence type="ECO:0000256" key="4">
    <source>
        <dbReference type="ARBA" id="ARBA00022771"/>
    </source>
</evidence>
<dbReference type="InterPro" id="IPR013083">
    <property type="entry name" value="Znf_RING/FYVE/PHD"/>
</dbReference>
<feature type="domain" description="RING-type" evidence="8">
    <location>
        <begin position="13"/>
        <end position="54"/>
    </location>
</feature>
<evidence type="ECO:0000256" key="7">
    <source>
        <dbReference type="PROSITE-ProRule" id="PRU00175"/>
    </source>
</evidence>
<proteinExistence type="predicted"/>
<evidence type="ECO:0000259" key="8">
    <source>
        <dbReference type="PROSITE" id="PS50089"/>
    </source>
</evidence>
<evidence type="ECO:0000256" key="3">
    <source>
        <dbReference type="ARBA" id="ARBA00022723"/>
    </source>
</evidence>
<dbReference type="PROSITE" id="PS50089">
    <property type="entry name" value="ZF_RING_2"/>
    <property type="match status" value="1"/>
</dbReference>
<keyword evidence="6" id="KW-0862">Zinc</keyword>
<evidence type="ECO:0000256" key="6">
    <source>
        <dbReference type="ARBA" id="ARBA00022833"/>
    </source>
</evidence>
<keyword evidence="11" id="KW-1185">Reference proteome</keyword>
<evidence type="ECO:0008006" key="12">
    <source>
        <dbReference type="Google" id="ProtNLM"/>
    </source>
</evidence>
<organism evidence="10 11">
    <name type="scientific">Sinanodonta woodiana</name>
    <name type="common">Chinese pond mussel</name>
    <name type="synonym">Anodonta woodiana</name>
    <dbReference type="NCBI Taxonomy" id="1069815"/>
    <lineage>
        <taxon>Eukaryota</taxon>
        <taxon>Metazoa</taxon>
        <taxon>Spiralia</taxon>
        <taxon>Lophotrochozoa</taxon>
        <taxon>Mollusca</taxon>
        <taxon>Bivalvia</taxon>
        <taxon>Autobranchia</taxon>
        <taxon>Heteroconchia</taxon>
        <taxon>Palaeoheterodonta</taxon>
        <taxon>Unionida</taxon>
        <taxon>Unionoidea</taxon>
        <taxon>Unionidae</taxon>
        <taxon>Unioninae</taxon>
        <taxon>Sinanodonta</taxon>
    </lineage>
</organism>